<dbReference type="GO" id="GO:0003723">
    <property type="term" value="F:RNA binding"/>
    <property type="evidence" value="ECO:0007669"/>
    <property type="project" value="InterPro"/>
</dbReference>
<comment type="function">
    <text evidence="11">Formation of pseudouridine at positions 27 and 28 in the anticodon stem and loop of transfer RNAs; at positions 34 and 36 of intron-containing precursor tRNA(Ile) and at position 35 in the intron-containing tRNA(Tyr). Catalyzes pseudouridylation at position 44 in U2 snRNA. Also catalyzes pseudouridylation of mRNAs.</text>
</comment>
<dbReference type="InterPro" id="IPR020095">
    <property type="entry name" value="PsdUridine_synth_TruA_C"/>
</dbReference>
<dbReference type="InterPro" id="IPR020103">
    <property type="entry name" value="PsdUridine_synth_cat_dom_sf"/>
</dbReference>
<keyword evidence="6" id="KW-0507">mRNA processing</keyword>
<evidence type="ECO:0000256" key="11">
    <source>
        <dbReference type="ARBA" id="ARBA00053072"/>
    </source>
</evidence>
<dbReference type="STRING" id="675824.A0A1E3Q7P6"/>
<protein>
    <recommendedName>
        <fullName evidence="12">tRNA pseudouridine synthase 1</fullName>
    </recommendedName>
    <alternativeName>
        <fullName evidence="13">tRNA pseudouridylate synthase 1</fullName>
    </alternativeName>
    <alternativeName>
        <fullName evidence="14">tRNA-uridine isomerase 1</fullName>
    </alternativeName>
</protein>
<sequence length="543" mass="61631">MSAEGHTSEPSVSQNDDLSSTIPAAASPESVPTANGTPAEGNNQQRKRGRGDSKKVRRENYNKRQHHGNYTPVRQLPRDRNEDEEDGEAKERQPKRKVACMVGYCGTGYHGMQINPPQRTIEGDIFNAFVKAGAISEDNSNDPKKSAFMRAARTDKGVHAAGNVISLKLIIEDPDIVEKVNSLLPDQIRLWGYSRTTKGFECRKHCDSRIYEYLIPSYSFLPPKPGSALAKQINEMADKYPGVTRDDPEGARFWVDVAHQVKVAGINEDEIRAAYAEALEEQALNQQKPKDEGSLKTFLNLSDDQFREFKQIRAIENVARRAYRISAERLDLVRLAMKKYEGPHNFHNFTIGKDFNDPSSRRYMKSLVASDPKIIEGTEWISIKIHGQSFMLHQIRKMIGMAAQVVRTGAPLDRINEAFNRRKINIPKAPALGLLLERPVYTNFNERLKSFGRDAVSFDAYNDMMEEFKMKYIYDKIYAEEAKENVFYGFFGFIDNFKGDVHLFDYLTAKGFPEDDDSVPITDAVLKEMDEEDMEELEGDNEG</sequence>
<accession>A0A1E3Q7P6</accession>
<keyword evidence="8" id="KW-0413">Isomerase</keyword>
<keyword evidence="20" id="KW-1185">Reference proteome</keyword>
<dbReference type="GO" id="GO:0005634">
    <property type="term" value="C:nucleus"/>
    <property type="evidence" value="ECO:0007669"/>
    <property type="project" value="UniProtKB-SubCell"/>
</dbReference>
<proteinExistence type="inferred from homology"/>
<dbReference type="EMBL" id="KV454293">
    <property type="protein sequence ID" value="ODQ73686.1"/>
    <property type="molecule type" value="Genomic_DNA"/>
</dbReference>
<comment type="cofactor">
    <cofactor evidence="3">
        <name>Zn(2+)</name>
        <dbReference type="ChEBI" id="CHEBI:29105"/>
    </cofactor>
</comment>
<dbReference type="CDD" id="cd02568">
    <property type="entry name" value="PseudoU_synth_PUS1_PUS2"/>
    <property type="match status" value="1"/>
</dbReference>
<comment type="catalytic activity">
    <reaction evidence="10">
        <text>a uridine in tRNA = a pseudouridine in tRNA</text>
        <dbReference type="Rhea" id="RHEA:54572"/>
        <dbReference type="Rhea" id="RHEA-COMP:13339"/>
        <dbReference type="Rhea" id="RHEA-COMP:13934"/>
        <dbReference type="ChEBI" id="CHEBI:65314"/>
        <dbReference type="ChEBI" id="CHEBI:65315"/>
    </reaction>
</comment>
<comment type="subcellular location">
    <subcellularLocation>
        <location evidence="4">Nucleus</location>
    </subcellularLocation>
</comment>
<evidence type="ECO:0000256" key="12">
    <source>
        <dbReference type="ARBA" id="ARBA00073968"/>
    </source>
</evidence>
<comment type="similarity">
    <text evidence="5">Belongs to the tRNA pseudouridine synthase TruA family.</text>
</comment>
<evidence type="ECO:0000256" key="10">
    <source>
        <dbReference type="ARBA" id="ARBA00036943"/>
    </source>
</evidence>
<evidence type="ECO:0000256" key="3">
    <source>
        <dbReference type="ARBA" id="ARBA00001947"/>
    </source>
</evidence>
<evidence type="ECO:0000256" key="15">
    <source>
        <dbReference type="PIRSR" id="PIRSR641708-1"/>
    </source>
</evidence>
<evidence type="ECO:0000256" key="5">
    <source>
        <dbReference type="ARBA" id="ARBA00009375"/>
    </source>
</evidence>
<feature type="domain" description="Pseudouridine synthase I TruA alpha/beta" evidence="18">
    <location>
        <begin position="336"/>
        <end position="441"/>
    </location>
</feature>
<organism evidence="19 20">
    <name type="scientific">Lipomyces starkeyi NRRL Y-11557</name>
    <dbReference type="NCBI Taxonomy" id="675824"/>
    <lineage>
        <taxon>Eukaryota</taxon>
        <taxon>Fungi</taxon>
        <taxon>Dikarya</taxon>
        <taxon>Ascomycota</taxon>
        <taxon>Saccharomycotina</taxon>
        <taxon>Lipomycetes</taxon>
        <taxon>Lipomycetales</taxon>
        <taxon>Lipomycetaceae</taxon>
        <taxon>Lipomyces</taxon>
    </lineage>
</organism>
<evidence type="ECO:0000256" key="13">
    <source>
        <dbReference type="ARBA" id="ARBA00079072"/>
    </source>
</evidence>
<comment type="catalytic activity">
    <reaction evidence="2">
        <text>uridine in snRNA = pseudouridine in snRNA</text>
        <dbReference type="Rhea" id="RHEA:51124"/>
        <dbReference type="Rhea" id="RHEA-COMP:12891"/>
        <dbReference type="Rhea" id="RHEA-COMP:12892"/>
        <dbReference type="ChEBI" id="CHEBI:65314"/>
        <dbReference type="ChEBI" id="CHEBI:65315"/>
    </reaction>
</comment>
<evidence type="ECO:0000256" key="7">
    <source>
        <dbReference type="ARBA" id="ARBA00022694"/>
    </source>
</evidence>
<feature type="compositionally biased region" description="Basic and acidic residues" evidence="17">
    <location>
        <begin position="50"/>
        <end position="62"/>
    </location>
</feature>
<comment type="catalytic activity">
    <reaction evidence="1">
        <text>a uridine in mRNA = a pseudouridine in mRNA</text>
        <dbReference type="Rhea" id="RHEA:56644"/>
        <dbReference type="Rhea" id="RHEA-COMP:14658"/>
        <dbReference type="Rhea" id="RHEA-COMP:14659"/>
        <dbReference type="ChEBI" id="CHEBI:65314"/>
        <dbReference type="ChEBI" id="CHEBI:65315"/>
    </reaction>
</comment>
<dbReference type="Proteomes" id="UP000094385">
    <property type="component" value="Unassembled WGS sequence"/>
</dbReference>
<dbReference type="GO" id="GO:0031119">
    <property type="term" value="P:tRNA pseudouridine synthesis"/>
    <property type="evidence" value="ECO:0007669"/>
    <property type="project" value="InterPro"/>
</dbReference>
<evidence type="ECO:0000256" key="1">
    <source>
        <dbReference type="ARBA" id="ARBA00001166"/>
    </source>
</evidence>
<dbReference type="Pfam" id="PF01416">
    <property type="entry name" value="PseudoU_synth_1"/>
    <property type="match status" value="1"/>
</dbReference>
<evidence type="ECO:0000256" key="17">
    <source>
        <dbReference type="SAM" id="MobiDB-lite"/>
    </source>
</evidence>
<dbReference type="GO" id="GO:0031120">
    <property type="term" value="P:snRNA pseudouridine synthesis"/>
    <property type="evidence" value="ECO:0007669"/>
    <property type="project" value="UniProtKB-ARBA"/>
</dbReference>
<dbReference type="Gene3D" id="3.30.70.660">
    <property type="entry name" value="Pseudouridine synthase I, catalytic domain, C-terminal subdomain"/>
    <property type="match status" value="1"/>
</dbReference>
<dbReference type="InterPro" id="IPR020094">
    <property type="entry name" value="TruA/RsuA/RluB/E/F_N"/>
</dbReference>
<dbReference type="OrthoDB" id="10256309at2759"/>
<feature type="compositionally biased region" description="Polar residues" evidence="17">
    <location>
        <begin position="30"/>
        <end position="44"/>
    </location>
</feature>
<dbReference type="GO" id="GO:1990481">
    <property type="term" value="P:mRNA pseudouridine synthesis"/>
    <property type="evidence" value="ECO:0007669"/>
    <property type="project" value="TreeGrafter"/>
</dbReference>
<dbReference type="PANTHER" id="PTHR11142:SF4">
    <property type="entry name" value="PSEUDOURIDYLATE SYNTHASE 1 HOMOLOG"/>
    <property type="match status" value="1"/>
</dbReference>
<dbReference type="InterPro" id="IPR020097">
    <property type="entry name" value="PsdUridine_synth_TruA_a/b_dom"/>
</dbReference>
<gene>
    <name evidence="19" type="ORF">LIPSTDRAFT_2907</name>
</gene>
<feature type="active site" description="Nucleophile" evidence="15">
    <location>
        <position position="155"/>
    </location>
</feature>
<feature type="compositionally biased region" description="Polar residues" evidence="17">
    <location>
        <begin position="8"/>
        <end position="22"/>
    </location>
</feature>
<evidence type="ECO:0000256" key="14">
    <source>
        <dbReference type="ARBA" id="ARBA00080858"/>
    </source>
</evidence>
<evidence type="ECO:0000259" key="18">
    <source>
        <dbReference type="Pfam" id="PF01416"/>
    </source>
</evidence>
<name>A0A1E3Q7P6_LIPST</name>
<dbReference type="AlphaFoldDB" id="A0A1E3Q7P6"/>
<evidence type="ECO:0000256" key="4">
    <source>
        <dbReference type="ARBA" id="ARBA00004123"/>
    </source>
</evidence>
<feature type="region of interest" description="Disordered" evidence="17">
    <location>
        <begin position="1"/>
        <end position="96"/>
    </location>
</feature>
<dbReference type="Gene3D" id="3.30.70.580">
    <property type="entry name" value="Pseudouridine synthase I, catalytic domain, N-terminal subdomain"/>
    <property type="match status" value="1"/>
</dbReference>
<evidence type="ECO:0000313" key="20">
    <source>
        <dbReference type="Proteomes" id="UP000094385"/>
    </source>
</evidence>
<dbReference type="FunFam" id="3.30.70.580:FF:000002">
    <property type="entry name" value="tRNA pseudouridine synthase"/>
    <property type="match status" value="1"/>
</dbReference>
<keyword evidence="7" id="KW-0819">tRNA processing</keyword>
<dbReference type="InterPro" id="IPR001406">
    <property type="entry name" value="PsdUridine_synth_TruA"/>
</dbReference>
<dbReference type="FunFam" id="3.30.70.660:FF:000002">
    <property type="entry name" value="tRNA pseudouridine synthase"/>
    <property type="match status" value="1"/>
</dbReference>
<reference evidence="19 20" key="1">
    <citation type="journal article" date="2016" name="Proc. Natl. Acad. Sci. U.S.A.">
        <title>Comparative genomics of biotechnologically important yeasts.</title>
        <authorList>
            <person name="Riley R."/>
            <person name="Haridas S."/>
            <person name="Wolfe K.H."/>
            <person name="Lopes M.R."/>
            <person name="Hittinger C.T."/>
            <person name="Goeker M."/>
            <person name="Salamov A.A."/>
            <person name="Wisecaver J.H."/>
            <person name="Long T.M."/>
            <person name="Calvey C.H."/>
            <person name="Aerts A.L."/>
            <person name="Barry K.W."/>
            <person name="Choi C."/>
            <person name="Clum A."/>
            <person name="Coughlan A.Y."/>
            <person name="Deshpande S."/>
            <person name="Douglass A.P."/>
            <person name="Hanson S.J."/>
            <person name="Klenk H.-P."/>
            <person name="LaButti K.M."/>
            <person name="Lapidus A."/>
            <person name="Lindquist E.A."/>
            <person name="Lipzen A.M."/>
            <person name="Meier-Kolthoff J.P."/>
            <person name="Ohm R.A."/>
            <person name="Otillar R.P."/>
            <person name="Pangilinan J.L."/>
            <person name="Peng Y."/>
            <person name="Rokas A."/>
            <person name="Rosa C.A."/>
            <person name="Scheuner C."/>
            <person name="Sibirny A.A."/>
            <person name="Slot J.C."/>
            <person name="Stielow J.B."/>
            <person name="Sun H."/>
            <person name="Kurtzman C.P."/>
            <person name="Blackwell M."/>
            <person name="Grigoriev I.V."/>
            <person name="Jeffries T.W."/>
        </authorList>
    </citation>
    <scope>NUCLEOTIDE SEQUENCE [LARGE SCALE GENOMIC DNA]</scope>
    <source>
        <strain evidence="19 20">NRRL Y-11557</strain>
    </source>
</reference>
<dbReference type="SUPFAM" id="SSF55120">
    <property type="entry name" value="Pseudouridine synthase"/>
    <property type="match status" value="1"/>
</dbReference>
<dbReference type="PANTHER" id="PTHR11142">
    <property type="entry name" value="PSEUDOURIDYLATE SYNTHASE"/>
    <property type="match status" value="1"/>
</dbReference>
<feature type="binding site" evidence="16">
    <location>
        <position position="211"/>
    </location>
    <ligand>
        <name>substrate</name>
    </ligand>
</feature>
<evidence type="ECO:0000256" key="16">
    <source>
        <dbReference type="PIRSR" id="PIRSR641708-2"/>
    </source>
</evidence>
<dbReference type="NCBIfam" id="TIGR00071">
    <property type="entry name" value="hisT_truA"/>
    <property type="match status" value="1"/>
</dbReference>
<evidence type="ECO:0000256" key="9">
    <source>
        <dbReference type="ARBA" id="ARBA00023242"/>
    </source>
</evidence>
<dbReference type="InterPro" id="IPR041708">
    <property type="entry name" value="PUS1/PUS2-like"/>
</dbReference>
<evidence type="ECO:0000256" key="6">
    <source>
        <dbReference type="ARBA" id="ARBA00022664"/>
    </source>
</evidence>
<evidence type="ECO:0000256" key="8">
    <source>
        <dbReference type="ARBA" id="ARBA00023235"/>
    </source>
</evidence>
<dbReference type="GO" id="GO:0006397">
    <property type="term" value="P:mRNA processing"/>
    <property type="evidence" value="ECO:0007669"/>
    <property type="project" value="UniProtKB-KW"/>
</dbReference>
<evidence type="ECO:0000256" key="2">
    <source>
        <dbReference type="ARBA" id="ARBA00001832"/>
    </source>
</evidence>
<dbReference type="GO" id="GO:0009982">
    <property type="term" value="F:pseudouridine synthase activity"/>
    <property type="evidence" value="ECO:0007669"/>
    <property type="project" value="InterPro"/>
</dbReference>
<keyword evidence="9" id="KW-0539">Nucleus</keyword>
<evidence type="ECO:0000313" key="19">
    <source>
        <dbReference type="EMBL" id="ODQ73686.1"/>
    </source>
</evidence>